<dbReference type="GO" id="GO:0003700">
    <property type="term" value="F:DNA-binding transcription factor activity"/>
    <property type="evidence" value="ECO:0007669"/>
    <property type="project" value="TreeGrafter"/>
</dbReference>
<feature type="domain" description="HTH tetR-type" evidence="3">
    <location>
        <begin position="18"/>
        <end position="78"/>
    </location>
</feature>
<dbReference type="PRINTS" id="PR00455">
    <property type="entry name" value="HTHTETR"/>
</dbReference>
<reference evidence="4" key="2">
    <citation type="journal article" date="2021" name="PeerJ">
        <title>Extensive microbial diversity within the chicken gut microbiome revealed by metagenomics and culture.</title>
        <authorList>
            <person name="Gilroy R."/>
            <person name="Ravi A."/>
            <person name="Getino M."/>
            <person name="Pursley I."/>
            <person name="Horton D.L."/>
            <person name="Alikhan N.F."/>
            <person name="Baker D."/>
            <person name="Gharbi K."/>
            <person name="Hall N."/>
            <person name="Watson M."/>
            <person name="Adriaenssens E.M."/>
            <person name="Foster-Nyarko E."/>
            <person name="Jarju S."/>
            <person name="Secka A."/>
            <person name="Antonio M."/>
            <person name="Oren A."/>
            <person name="Chaudhuri R.R."/>
            <person name="La Ragione R."/>
            <person name="Hildebrand F."/>
            <person name="Pallen M.J."/>
        </authorList>
    </citation>
    <scope>NUCLEOTIDE SEQUENCE</scope>
    <source>
        <strain evidence="4">ChiGjej1B1-24693</strain>
    </source>
</reference>
<protein>
    <submittedName>
        <fullName evidence="4">TetR/AcrR family transcriptional regulator</fullName>
    </submittedName>
</protein>
<dbReference type="InterPro" id="IPR001647">
    <property type="entry name" value="HTH_TetR"/>
</dbReference>
<dbReference type="Proteomes" id="UP000886842">
    <property type="component" value="Unassembled WGS sequence"/>
</dbReference>
<accession>A0A9D1KN89</accession>
<dbReference type="PROSITE" id="PS01081">
    <property type="entry name" value="HTH_TETR_1"/>
    <property type="match status" value="1"/>
</dbReference>
<dbReference type="GO" id="GO:0000976">
    <property type="term" value="F:transcription cis-regulatory region binding"/>
    <property type="evidence" value="ECO:0007669"/>
    <property type="project" value="TreeGrafter"/>
</dbReference>
<dbReference type="SUPFAM" id="SSF46689">
    <property type="entry name" value="Homeodomain-like"/>
    <property type="match status" value="1"/>
</dbReference>
<dbReference type="PANTHER" id="PTHR30055:SF146">
    <property type="entry name" value="HTH-TYPE TRANSCRIPTIONAL DUAL REGULATOR CECR"/>
    <property type="match status" value="1"/>
</dbReference>
<evidence type="ECO:0000313" key="4">
    <source>
        <dbReference type="EMBL" id="HIT76291.1"/>
    </source>
</evidence>
<dbReference type="Pfam" id="PF14246">
    <property type="entry name" value="TetR_C_7"/>
    <property type="match status" value="1"/>
</dbReference>
<dbReference type="PROSITE" id="PS50977">
    <property type="entry name" value="HTH_TETR_2"/>
    <property type="match status" value="1"/>
</dbReference>
<dbReference type="PANTHER" id="PTHR30055">
    <property type="entry name" value="HTH-TYPE TRANSCRIPTIONAL REGULATOR RUTR"/>
    <property type="match status" value="1"/>
</dbReference>
<dbReference type="Pfam" id="PF00440">
    <property type="entry name" value="TetR_N"/>
    <property type="match status" value="1"/>
</dbReference>
<comment type="caution">
    <text evidence="4">The sequence shown here is derived from an EMBL/GenBank/DDBJ whole genome shotgun (WGS) entry which is preliminary data.</text>
</comment>
<dbReference type="AlphaFoldDB" id="A0A9D1KN89"/>
<name>A0A9D1KN89_9ACTN</name>
<proteinExistence type="predicted"/>
<dbReference type="InterPro" id="IPR039536">
    <property type="entry name" value="TetR_C_Proteobacteria"/>
</dbReference>
<keyword evidence="1 2" id="KW-0238">DNA-binding</keyword>
<evidence type="ECO:0000256" key="2">
    <source>
        <dbReference type="PROSITE-ProRule" id="PRU00335"/>
    </source>
</evidence>
<dbReference type="EMBL" id="DVLP01000352">
    <property type="protein sequence ID" value="HIT76291.1"/>
    <property type="molecule type" value="Genomic_DNA"/>
</dbReference>
<evidence type="ECO:0000313" key="5">
    <source>
        <dbReference type="Proteomes" id="UP000886842"/>
    </source>
</evidence>
<dbReference type="InterPro" id="IPR050109">
    <property type="entry name" value="HTH-type_TetR-like_transc_reg"/>
</dbReference>
<evidence type="ECO:0000259" key="3">
    <source>
        <dbReference type="PROSITE" id="PS50977"/>
    </source>
</evidence>
<evidence type="ECO:0000256" key="1">
    <source>
        <dbReference type="ARBA" id="ARBA00023125"/>
    </source>
</evidence>
<dbReference type="InterPro" id="IPR023772">
    <property type="entry name" value="DNA-bd_HTH_TetR-type_CS"/>
</dbReference>
<dbReference type="Gene3D" id="1.10.357.10">
    <property type="entry name" value="Tetracycline Repressor, domain 2"/>
    <property type="match status" value="1"/>
</dbReference>
<organism evidence="4 5">
    <name type="scientific">Candidatus Avipropionibacterium avicola</name>
    <dbReference type="NCBI Taxonomy" id="2840701"/>
    <lineage>
        <taxon>Bacteria</taxon>
        <taxon>Bacillati</taxon>
        <taxon>Actinomycetota</taxon>
        <taxon>Actinomycetes</taxon>
        <taxon>Propionibacteriales</taxon>
        <taxon>Propionibacteriaceae</taxon>
        <taxon>Propionibacteriaceae incertae sedis</taxon>
        <taxon>Candidatus Avipropionibacterium</taxon>
    </lineage>
</organism>
<feature type="DNA-binding region" description="H-T-H motif" evidence="2">
    <location>
        <begin position="41"/>
        <end position="60"/>
    </location>
</feature>
<sequence>MDAVTKAASEGPKGRLRADKHDAIMAGGTEVFARDGYQRASIDAIAAAAKVSTRTIYKHFADKAALFAAVVADSATRIADEEVELIGQHLADLDDPQRIESALSGFAVAWTTGTTQSATHRALVGQVHAEAAHLGHEVVEAWWQAGPGRVLAELSVALQRWGDAGWLPLDDAERAAVQFAQLVSARPGPPARSVPEAVRKAWIADGVGVFVRAHRR</sequence>
<reference evidence="4" key="1">
    <citation type="submission" date="2020-10" db="EMBL/GenBank/DDBJ databases">
        <authorList>
            <person name="Gilroy R."/>
        </authorList>
    </citation>
    <scope>NUCLEOTIDE SEQUENCE</scope>
    <source>
        <strain evidence="4">ChiGjej1B1-24693</strain>
    </source>
</reference>
<dbReference type="InterPro" id="IPR009057">
    <property type="entry name" value="Homeodomain-like_sf"/>
</dbReference>
<gene>
    <name evidence="4" type="ORF">IAA98_11960</name>
</gene>